<feature type="compositionally biased region" description="Acidic residues" evidence="1">
    <location>
        <begin position="114"/>
        <end position="125"/>
    </location>
</feature>
<dbReference type="RefSeq" id="XP_047776657.1">
    <property type="nucleotide sequence ID" value="XM_047929021.1"/>
</dbReference>
<feature type="compositionally biased region" description="Acidic residues" evidence="1">
    <location>
        <begin position="135"/>
        <end position="161"/>
    </location>
</feature>
<feature type="region of interest" description="Disordered" evidence="1">
    <location>
        <begin position="1546"/>
        <end position="1577"/>
    </location>
</feature>
<feature type="region of interest" description="Disordered" evidence="1">
    <location>
        <begin position="58"/>
        <end position="319"/>
    </location>
</feature>
<reference evidence="2 3" key="1">
    <citation type="journal article" date="2021" name="Environ. Microbiol.">
        <title>Gene family expansions and transcriptome signatures uncover fungal adaptations to wood decay.</title>
        <authorList>
            <person name="Hage H."/>
            <person name="Miyauchi S."/>
            <person name="Viragh M."/>
            <person name="Drula E."/>
            <person name="Min B."/>
            <person name="Chaduli D."/>
            <person name="Navarro D."/>
            <person name="Favel A."/>
            <person name="Norest M."/>
            <person name="Lesage-Meessen L."/>
            <person name="Balint B."/>
            <person name="Merenyi Z."/>
            <person name="de Eugenio L."/>
            <person name="Morin E."/>
            <person name="Martinez A.T."/>
            <person name="Baldrian P."/>
            <person name="Stursova M."/>
            <person name="Martinez M.J."/>
            <person name="Novotny C."/>
            <person name="Magnuson J.K."/>
            <person name="Spatafora J.W."/>
            <person name="Maurice S."/>
            <person name="Pangilinan J."/>
            <person name="Andreopoulos W."/>
            <person name="LaButti K."/>
            <person name="Hundley H."/>
            <person name="Na H."/>
            <person name="Kuo A."/>
            <person name="Barry K."/>
            <person name="Lipzen A."/>
            <person name="Henrissat B."/>
            <person name="Riley R."/>
            <person name="Ahrendt S."/>
            <person name="Nagy L.G."/>
            <person name="Grigoriev I.V."/>
            <person name="Martin F."/>
            <person name="Rosso M.N."/>
        </authorList>
    </citation>
    <scope>NUCLEOTIDE SEQUENCE [LARGE SCALE GENOMIC DNA]</scope>
    <source>
        <strain evidence="2 3">CIRM-BRFM 1785</strain>
    </source>
</reference>
<dbReference type="Proteomes" id="UP000814176">
    <property type="component" value="Unassembled WGS sequence"/>
</dbReference>
<feature type="region of interest" description="Disordered" evidence="1">
    <location>
        <begin position="337"/>
        <end position="371"/>
    </location>
</feature>
<protein>
    <submittedName>
        <fullName evidence="2">Uncharacterized protein</fullName>
    </submittedName>
</protein>
<feature type="compositionally biased region" description="Low complexity" evidence="1">
    <location>
        <begin position="1382"/>
        <end position="1412"/>
    </location>
</feature>
<feature type="compositionally biased region" description="Basic and acidic residues" evidence="1">
    <location>
        <begin position="933"/>
        <end position="944"/>
    </location>
</feature>
<feature type="compositionally biased region" description="Basic and acidic residues" evidence="1">
    <location>
        <begin position="59"/>
        <end position="77"/>
    </location>
</feature>
<feature type="compositionally biased region" description="Acidic residues" evidence="1">
    <location>
        <begin position="541"/>
        <end position="556"/>
    </location>
</feature>
<feature type="compositionally biased region" description="Basic residues" evidence="1">
    <location>
        <begin position="1663"/>
        <end position="1675"/>
    </location>
</feature>
<feature type="compositionally biased region" description="Acidic residues" evidence="1">
    <location>
        <begin position="676"/>
        <end position="690"/>
    </location>
</feature>
<feature type="compositionally biased region" description="Acidic residues" evidence="1">
    <location>
        <begin position="1064"/>
        <end position="1076"/>
    </location>
</feature>
<feature type="compositionally biased region" description="Low complexity" evidence="1">
    <location>
        <begin position="1612"/>
        <end position="1628"/>
    </location>
</feature>
<gene>
    <name evidence="2" type="ORF">C8Q71DRAFT_909042</name>
</gene>
<dbReference type="GeneID" id="72009753"/>
<feature type="compositionally biased region" description="Acidic residues" evidence="1">
    <location>
        <begin position="293"/>
        <end position="308"/>
    </location>
</feature>
<feature type="compositionally biased region" description="Acidic residues" evidence="1">
    <location>
        <begin position="1026"/>
        <end position="1040"/>
    </location>
</feature>
<feature type="compositionally biased region" description="Basic and acidic residues" evidence="1">
    <location>
        <begin position="586"/>
        <end position="598"/>
    </location>
</feature>
<feature type="region of interest" description="Disordered" evidence="1">
    <location>
        <begin position="1"/>
        <end position="38"/>
    </location>
</feature>
<feature type="region of interest" description="Disordered" evidence="1">
    <location>
        <begin position="435"/>
        <end position="627"/>
    </location>
</feature>
<keyword evidence="3" id="KW-1185">Reference proteome</keyword>
<organism evidence="2 3">
    <name type="scientific">Rhodofomes roseus</name>
    <dbReference type="NCBI Taxonomy" id="34475"/>
    <lineage>
        <taxon>Eukaryota</taxon>
        <taxon>Fungi</taxon>
        <taxon>Dikarya</taxon>
        <taxon>Basidiomycota</taxon>
        <taxon>Agaricomycotina</taxon>
        <taxon>Agaricomycetes</taxon>
        <taxon>Polyporales</taxon>
        <taxon>Rhodofomes</taxon>
    </lineage>
</organism>
<feature type="compositionally biased region" description="Basic residues" evidence="1">
    <location>
        <begin position="1546"/>
        <end position="1567"/>
    </location>
</feature>
<evidence type="ECO:0000313" key="3">
    <source>
        <dbReference type="Proteomes" id="UP000814176"/>
    </source>
</evidence>
<feature type="compositionally biased region" description="Basic and acidic residues" evidence="1">
    <location>
        <begin position="1048"/>
        <end position="1058"/>
    </location>
</feature>
<accession>A0ABQ8K9F3</accession>
<feature type="region of interest" description="Disordered" evidence="1">
    <location>
        <begin position="1592"/>
        <end position="1750"/>
    </location>
</feature>
<feature type="compositionally biased region" description="Pro residues" evidence="1">
    <location>
        <begin position="1372"/>
        <end position="1381"/>
    </location>
</feature>
<feature type="compositionally biased region" description="Basic and acidic residues" evidence="1">
    <location>
        <begin position="451"/>
        <end position="463"/>
    </location>
</feature>
<feature type="compositionally biased region" description="Polar residues" evidence="1">
    <location>
        <begin position="1127"/>
        <end position="1138"/>
    </location>
</feature>
<sequence length="1750" mass="189133">MTTPYATPRYPRVPYSTPTSRSASRKVPRAPILNPYDQFPEPEFQSWIGDMTSAIRAALGREDPRERTARAPERVERDEETPEDSFAAVKARRAAKGKEREVQAGDVEQPIVIESDEEDDEEKEAEEAARALLYDEGEEFEQEDEEQPEEEESPEDEEGEEDSRPVVNAPEEAEEELDDESSEEEEEEPQPKAPAAEVIELLSDEEEEEDSPQHVRYEEEEEWEEDAEGSDEEQATTLAKLERQLQALREAGEDEIDEGEEEEDKDEKCDAVVEQPSSVVAVRPEVPYAGFVEENDIEPEATEDEGEKEFEHRVDLPDPWAGPSIYAEDFYSGGDFPLERGDAANPHVLPAEDEDDIVEVSGPTGEDQGVDSRGVSIAAEDAHEVQLPDPWSGPRLYAEDYYSGGDIRESDLRTRLPSPSHLMPTENELAEFLTPDVGTPETPALQAVEPDGDREAEHSKAFMDELYADLVDEDLEHMAHGAEVGPSAEGEAGDRPDSPELGSTDSPSPPKFMSHVDWNWPPAFPDGRMATRPGHLQSPELQDDSAEIVEISDDEAESHATPAAVHAELTEERPDVPASPDADAGEESRAASEERPEESADIQLVDFVPEDSITLETSGATSDYPDQASVDDLYADIDAYIASEEQRLAQDQSSRLQESDDALIRDFLASPSVDLGEQDVTETTADDELQPESFVVPEEPADAVAESVKPTLGEELVVEDTSSDMRQESTAVTVEYEVEEPVTEGRRTEEPDINLRAPSIVAEELPDEEEGATLEAPIREYTVSEPDSHVETADATLELEDYDISSVEAQNSGEPSGIIETTDTVEDETLDQTGVLPAPVNLAISDLHDRMLESGVPMPVAADPTVPDPTSVAPSPGETSVATPAEIEAPQMDVSTSRDSSISGETSSRGRSPSGLFTPLTAENSRSATPKLRTSDLGDGHLESPLKNVVTADELAAADKVATVSAAISDEIPESPKAAADSQPPELSAVTAERSRDVSPGWVDLQGPSPEWIDPQEPRGTAPTAELDELNLEYPSDTEEQSAISASAEEKQDDDVHVNLDTSLDADAEGDVDPDYVPEQYASTVDSNDAHVEAVDQPTAVTSTDNARKDETAVATDSSVEAKDNGETLSPEGSQETAKTLVATQEVPADADDPFVVAGSAREPKDESPVQDDSQSAESSDARPLKRKREASRLPPRVTRAMSLKNPATVSVGAPPKPTAQRALKGKGRLATDEAAGDRDDTESPTNEQAEGSDSLIPSLSTAASRPTSRSSSVVSTALTFETSSAASPTINRTQTYPQTADLPRLIDAQEVMHHHHGRRVLQAAARMLTLGSRSTSQLLEPKPKSTAPSLSQSESRPPSPSPMRPESRPLSPSPALPPTRPTSLTPTPTPTPTSASDAGPSSVPPSATDAKPPTPPPVPVVHEPVSTTPPPRPAISGRLKPGNSPVTRSRCRFHKISLPREEDGPRIYFVVPGCALNDKELMEEEEIVDHGVPSFPQGTKLVADLEHLKLNPYVLGVLRQLVGVDLLREQEVFYLPQEGEEYAWKPKRHQHKHSVSKAKLSARGRKSIGAPIQSAPEYNGHAESISAAGAFSRAGSVSTVSSRQSRKGRASGRSSVVDSASVAGSYASDDDERSNKRRKTDSVSSPIEADKDASTSKASAVARRKAGPSRRTKPLGKDASAYKPGPEDAQGSSDDEPGPSTKRKRKGKPRGTKRPRPEEPTEEAVAETAPPKRRRTRKKPAQETNGEDK</sequence>
<evidence type="ECO:0000256" key="1">
    <source>
        <dbReference type="SAM" id="MobiDB-lite"/>
    </source>
</evidence>
<feature type="compositionally biased region" description="Basic residues" evidence="1">
    <location>
        <begin position="1702"/>
        <end position="1715"/>
    </location>
</feature>
<proteinExistence type="predicted"/>
<feature type="region of interest" description="Disordered" evidence="1">
    <location>
        <begin position="667"/>
        <end position="758"/>
    </location>
</feature>
<comment type="caution">
    <text evidence="2">The sequence shown here is derived from an EMBL/GenBank/DDBJ whole genome shotgun (WGS) entry which is preliminary data.</text>
</comment>
<name>A0ABQ8K9F3_9APHY</name>
<dbReference type="EMBL" id="JADCUA010000016">
    <property type="protein sequence ID" value="KAH9834001.1"/>
    <property type="molecule type" value="Genomic_DNA"/>
</dbReference>
<feature type="compositionally biased region" description="Acidic residues" evidence="1">
    <location>
        <begin position="252"/>
        <end position="265"/>
    </location>
</feature>
<feature type="compositionally biased region" description="Basic and acidic residues" evidence="1">
    <location>
        <begin position="1230"/>
        <end position="1239"/>
    </location>
</feature>
<feature type="compositionally biased region" description="Acidic residues" evidence="1">
    <location>
        <begin position="171"/>
        <end position="188"/>
    </location>
</feature>
<feature type="region of interest" description="Disordered" evidence="1">
    <location>
        <begin position="1334"/>
        <end position="1449"/>
    </location>
</feature>
<feature type="region of interest" description="Disordered" evidence="1">
    <location>
        <begin position="970"/>
        <end position="1276"/>
    </location>
</feature>
<feature type="compositionally biased region" description="Polar residues" evidence="1">
    <location>
        <begin position="893"/>
        <end position="911"/>
    </location>
</feature>
<evidence type="ECO:0000313" key="2">
    <source>
        <dbReference type="EMBL" id="KAH9834001.1"/>
    </source>
</evidence>
<feature type="region of interest" description="Disordered" evidence="1">
    <location>
        <begin position="855"/>
        <end position="944"/>
    </location>
</feature>
<feature type="compositionally biased region" description="Acidic residues" evidence="1">
    <location>
        <begin position="218"/>
        <end position="234"/>
    </location>
</feature>
<feature type="compositionally biased region" description="Low complexity" evidence="1">
    <location>
        <begin position="1258"/>
        <end position="1276"/>
    </location>
</feature>
<feature type="compositionally biased region" description="Acidic residues" evidence="1">
    <location>
        <begin position="466"/>
        <end position="475"/>
    </location>
</feature>